<organism evidence="6 7">
    <name type="scientific">Parafrankia soli</name>
    <dbReference type="NCBI Taxonomy" id="2599596"/>
    <lineage>
        <taxon>Bacteria</taxon>
        <taxon>Bacillati</taxon>
        <taxon>Actinomycetota</taxon>
        <taxon>Actinomycetes</taxon>
        <taxon>Frankiales</taxon>
        <taxon>Frankiaceae</taxon>
        <taxon>Parafrankia</taxon>
    </lineage>
</organism>
<evidence type="ECO:0000313" key="7">
    <source>
        <dbReference type="Proteomes" id="UP000179769"/>
    </source>
</evidence>
<dbReference type="InterPro" id="IPR001647">
    <property type="entry name" value="HTH_TetR"/>
</dbReference>
<dbReference type="PANTHER" id="PTHR30055">
    <property type="entry name" value="HTH-TYPE TRANSCRIPTIONAL REGULATOR RUTR"/>
    <property type="match status" value="1"/>
</dbReference>
<dbReference type="PANTHER" id="PTHR30055:SF234">
    <property type="entry name" value="HTH-TYPE TRANSCRIPTIONAL REGULATOR BETI"/>
    <property type="match status" value="1"/>
</dbReference>
<keyword evidence="7" id="KW-1185">Reference proteome</keyword>
<dbReference type="EMBL" id="MAXA01000180">
    <property type="protein sequence ID" value="OHV30289.1"/>
    <property type="molecule type" value="Genomic_DNA"/>
</dbReference>
<dbReference type="AlphaFoldDB" id="A0A1S1Q9M8"/>
<dbReference type="GO" id="GO:0003700">
    <property type="term" value="F:DNA-binding transcription factor activity"/>
    <property type="evidence" value="ECO:0007669"/>
    <property type="project" value="TreeGrafter"/>
</dbReference>
<dbReference type="SUPFAM" id="SSF48498">
    <property type="entry name" value="Tetracyclin repressor-like, C-terminal domain"/>
    <property type="match status" value="1"/>
</dbReference>
<dbReference type="Proteomes" id="UP000179769">
    <property type="component" value="Unassembled WGS sequence"/>
</dbReference>
<comment type="caution">
    <text evidence="6">The sequence shown here is derived from an EMBL/GenBank/DDBJ whole genome shotgun (WGS) entry which is preliminary data.</text>
</comment>
<feature type="domain" description="HTH tetR-type" evidence="5">
    <location>
        <begin position="26"/>
        <end position="85"/>
    </location>
</feature>
<dbReference type="InterPro" id="IPR049445">
    <property type="entry name" value="TetR_SbtR-like_C"/>
</dbReference>
<evidence type="ECO:0000256" key="2">
    <source>
        <dbReference type="ARBA" id="ARBA00023125"/>
    </source>
</evidence>
<dbReference type="OrthoDB" id="9795011at2"/>
<dbReference type="Pfam" id="PF21597">
    <property type="entry name" value="TetR_C_43"/>
    <property type="match status" value="1"/>
</dbReference>
<evidence type="ECO:0000256" key="3">
    <source>
        <dbReference type="ARBA" id="ARBA00023163"/>
    </source>
</evidence>
<dbReference type="RefSeq" id="WP_071062961.1">
    <property type="nucleotide sequence ID" value="NZ_MAXA01000180.1"/>
</dbReference>
<evidence type="ECO:0000313" key="6">
    <source>
        <dbReference type="EMBL" id="OHV30289.1"/>
    </source>
</evidence>
<dbReference type="InterPro" id="IPR036271">
    <property type="entry name" value="Tet_transcr_reg_TetR-rel_C_sf"/>
</dbReference>
<dbReference type="Pfam" id="PF00440">
    <property type="entry name" value="TetR_N"/>
    <property type="match status" value="1"/>
</dbReference>
<proteinExistence type="predicted"/>
<feature type="DNA-binding region" description="H-T-H motif" evidence="4">
    <location>
        <begin position="48"/>
        <end position="67"/>
    </location>
</feature>
<dbReference type="Gene3D" id="1.10.357.10">
    <property type="entry name" value="Tetracycline Repressor, domain 2"/>
    <property type="match status" value="1"/>
</dbReference>
<dbReference type="InterPro" id="IPR009057">
    <property type="entry name" value="Homeodomain-like_sf"/>
</dbReference>
<sequence>MWARERRRTAVVGRAPAERPPRTDARRNRERLLVVAREAFDEAGPDASLVEIARRAGVGQGTLYRHFPTRAALLSAVLADRIETLRRQAAELSAALSTDEALAAWLHLFLVHARVNQGLAGAFMTEGPETAADCHQTITAAAADLLGRAQRTGTARPDLSPDDLIQIVVGIALATARDGDAGQADRLLTLVLDAVHRTGPVA</sequence>
<dbReference type="InterPro" id="IPR050109">
    <property type="entry name" value="HTH-type_TetR-like_transc_reg"/>
</dbReference>
<keyword evidence="2 4" id="KW-0238">DNA-binding</keyword>
<evidence type="ECO:0000259" key="5">
    <source>
        <dbReference type="PROSITE" id="PS50977"/>
    </source>
</evidence>
<dbReference type="GO" id="GO:0000976">
    <property type="term" value="F:transcription cis-regulatory region binding"/>
    <property type="evidence" value="ECO:0007669"/>
    <property type="project" value="TreeGrafter"/>
</dbReference>
<reference evidence="7" key="1">
    <citation type="submission" date="2016-07" db="EMBL/GenBank/DDBJ databases">
        <title>Frankia sp. NRRL B-16219 Genome sequencing.</title>
        <authorList>
            <person name="Ghodhbane-Gtari F."/>
            <person name="Swanson E."/>
            <person name="Gueddou A."/>
            <person name="Louati M."/>
            <person name="Nouioui I."/>
            <person name="Hezbri K."/>
            <person name="Abebe-Akele F."/>
            <person name="Simpson S."/>
            <person name="Morris K."/>
            <person name="Thomas K."/>
            <person name="Gtari M."/>
            <person name="Tisa L.S."/>
        </authorList>
    </citation>
    <scope>NUCLEOTIDE SEQUENCE [LARGE SCALE GENOMIC DNA]</scope>
    <source>
        <strain evidence="7">NRRL B-16219</strain>
    </source>
</reference>
<evidence type="ECO:0000256" key="4">
    <source>
        <dbReference type="PROSITE-ProRule" id="PRU00335"/>
    </source>
</evidence>
<dbReference type="PRINTS" id="PR00455">
    <property type="entry name" value="HTHTETR"/>
</dbReference>
<gene>
    <name evidence="6" type="ORF">BBK14_16900</name>
</gene>
<keyword evidence="1" id="KW-0805">Transcription regulation</keyword>
<protein>
    <submittedName>
        <fullName evidence="6">TetR family transcriptional regulator</fullName>
    </submittedName>
</protein>
<dbReference type="PROSITE" id="PS50977">
    <property type="entry name" value="HTH_TETR_2"/>
    <property type="match status" value="1"/>
</dbReference>
<evidence type="ECO:0000256" key="1">
    <source>
        <dbReference type="ARBA" id="ARBA00023015"/>
    </source>
</evidence>
<keyword evidence="3" id="KW-0804">Transcription</keyword>
<name>A0A1S1Q9M8_9ACTN</name>
<dbReference type="SUPFAM" id="SSF46689">
    <property type="entry name" value="Homeodomain-like"/>
    <property type="match status" value="1"/>
</dbReference>
<accession>A0A1S1Q9M8</accession>